<dbReference type="RefSeq" id="XP_067521030.1">
    <property type="nucleotide sequence ID" value="XM_067664929.1"/>
</dbReference>
<dbReference type="Proteomes" id="UP000009138">
    <property type="component" value="Unassembled WGS sequence"/>
</dbReference>
<evidence type="ECO:0000313" key="1">
    <source>
        <dbReference type="EMBL" id="EIE85634.1"/>
    </source>
</evidence>
<protein>
    <submittedName>
        <fullName evidence="1">Uncharacterized protein</fullName>
    </submittedName>
</protein>
<dbReference type="GeneID" id="93617310"/>
<sequence>MFELSKFNGTLFAINTLVLNIEKQASPVQNHHNNVDLPKTRVMSDVEQTQGISKSYVCLFLS</sequence>
<dbReference type="AlphaFoldDB" id="I1CB04"/>
<dbReference type="EMBL" id="CH476739">
    <property type="protein sequence ID" value="EIE85634.1"/>
    <property type="molecule type" value="Genomic_DNA"/>
</dbReference>
<reference evidence="1 2" key="1">
    <citation type="journal article" date="2009" name="PLoS Genet.">
        <title>Genomic analysis of the basal lineage fungus Rhizopus oryzae reveals a whole-genome duplication.</title>
        <authorList>
            <person name="Ma L.-J."/>
            <person name="Ibrahim A.S."/>
            <person name="Skory C."/>
            <person name="Grabherr M.G."/>
            <person name="Burger G."/>
            <person name="Butler M."/>
            <person name="Elias M."/>
            <person name="Idnurm A."/>
            <person name="Lang B.F."/>
            <person name="Sone T."/>
            <person name="Abe A."/>
            <person name="Calvo S.E."/>
            <person name="Corrochano L.M."/>
            <person name="Engels R."/>
            <person name="Fu J."/>
            <person name="Hansberg W."/>
            <person name="Kim J.-M."/>
            <person name="Kodira C.D."/>
            <person name="Koehrsen M.J."/>
            <person name="Liu B."/>
            <person name="Miranda-Saavedra D."/>
            <person name="O'Leary S."/>
            <person name="Ortiz-Castellanos L."/>
            <person name="Poulter R."/>
            <person name="Rodriguez-Romero J."/>
            <person name="Ruiz-Herrera J."/>
            <person name="Shen Y.-Q."/>
            <person name="Zeng Q."/>
            <person name="Galagan J."/>
            <person name="Birren B.W."/>
            <person name="Cuomo C.A."/>
            <person name="Wickes B.L."/>
        </authorList>
    </citation>
    <scope>NUCLEOTIDE SEQUENCE [LARGE SCALE GENOMIC DNA]</scope>
    <source>
        <strain evidence="2">RA 99-880 / ATCC MYA-4621 / FGSC 9543 / NRRL 43880</strain>
    </source>
</reference>
<accession>I1CB04</accession>
<evidence type="ECO:0000313" key="2">
    <source>
        <dbReference type="Proteomes" id="UP000009138"/>
    </source>
</evidence>
<keyword evidence="2" id="KW-1185">Reference proteome</keyword>
<name>I1CB04_RHIO9</name>
<dbReference type="VEuPathDB" id="FungiDB:RO3G_10344"/>
<dbReference type="InParanoid" id="I1CB04"/>
<organism evidence="1 2">
    <name type="scientific">Rhizopus delemar (strain RA 99-880 / ATCC MYA-4621 / FGSC 9543 / NRRL 43880)</name>
    <name type="common">Mucormycosis agent</name>
    <name type="synonym">Rhizopus arrhizus var. delemar</name>
    <dbReference type="NCBI Taxonomy" id="246409"/>
    <lineage>
        <taxon>Eukaryota</taxon>
        <taxon>Fungi</taxon>
        <taxon>Fungi incertae sedis</taxon>
        <taxon>Mucoromycota</taxon>
        <taxon>Mucoromycotina</taxon>
        <taxon>Mucoromycetes</taxon>
        <taxon>Mucorales</taxon>
        <taxon>Mucorineae</taxon>
        <taxon>Rhizopodaceae</taxon>
        <taxon>Rhizopus</taxon>
    </lineage>
</organism>
<gene>
    <name evidence="1" type="ORF">RO3G_10344</name>
</gene>
<proteinExistence type="predicted"/>